<dbReference type="GO" id="GO:0003735">
    <property type="term" value="F:structural constituent of ribosome"/>
    <property type="evidence" value="ECO:0007669"/>
    <property type="project" value="InterPro"/>
</dbReference>
<feature type="domain" description="Large ribosomal subunit protein uL2 RNA-binding" evidence="8">
    <location>
        <begin position="38"/>
        <end position="114"/>
    </location>
</feature>
<reference evidence="9 10" key="1">
    <citation type="journal article" date="2016" name="Nat. Commun.">
        <title>Thousands of microbial genomes shed light on interconnected biogeochemical processes in an aquifer system.</title>
        <authorList>
            <person name="Anantharaman K."/>
            <person name="Brown C.T."/>
            <person name="Hug L.A."/>
            <person name="Sharon I."/>
            <person name="Castelle C.J."/>
            <person name="Probst A.J."/>
            <person name="Thomas B.C."/>
            <person name="Singh A."/>
            <person name="Wilkins M.J."/>
            <person name="Karaoz U."/>
            <person name="Brodie E.L."/>
            <person name="Williams K.H."/>
            <person name="Hubbard S.S."/>
            <person name="Banfield J.F."/>
        </authorList>
    </citation>
    <scope>NUCLEOTIDE SEQUENCE [LARGE SCALE GENOMIC DNA]</scope>
</reference>
<dbReference type="PANTHER" id="PTHR13691:SF5">
    <property type="entry name" value="LARGE RIBOSOMAL SUBUNIT PROTEIN UL2M"/>
    <property type="match status" value="1"/>
</dbReference>
<organism evidence="9 10">
    <name type="scientific">Candidatus Woykebacteria bacterium RBG_13_40_7b</name>
    <dbReference type="NCBI Taxonomy" id="1802594"/>
    <lineage>
        <taxon>Bacteria</taxon>
        <taxon>Candidatus Woykeibacteriota</taxon>
    </lineage>
</organism>
<dbReference type="InterPro" id="IPR022666">
    <property type="entry name" value="Ribosomal_uL2_RNA-bd_dom"/>
</dbReference>
<dbReference type="Gene3D" id="2.40.50.140">
    <property type="entry name" value="Nucleic acid-binding proteins"/>
    <property type="match status" value="1"/>
</dbReference>
<accession>A0A1G1W7Y3</accession>
<keyword evidence="3 5" id="KW-0687">Ribonucleoprotein</keyword>
<evidence type="ECO:0000256" key="6">
    <source>
        <dbReference type="SAM" id="MobiDB-lite"/>
    </source>
</evidence>
<comment type="caution">
    <text evidence="9">The sequence shown here is derived from an EMBL/GenBank/DDBJ whole genome shotgun (WGS) entry which is preliminary data.</text>
</comment>
<dbReference type="InterPro" id="IPR002171">
    <property type="entry name" value="Ribosomal_uL2"/>
</dbReference>
<evidence type="ECO:0000256" key="2">
    <source>
        <dbReference type="ARBA" id="ARBA00022980"/>
    </source>
</evidence>
<dbReference type="SUPFAM" id="SSF50104">
    <property type="entry name" value="Translation proteins SH3-like domain"/>
    <property type="match status" value="1"/>
</dbReference>
<dbReference type="SMART" id="SM01383">
    <property type="entry name" value="Ribosomal_L2"/>
    <property type="match status" value="1"/>
</dbReference>
<sequence length="270" mass="30239">MTLKKGLQRFITYIDYKSVITETEPYKGKTRRLKKNGGRDSYGKISVRRIGGGEKRLYREIDFKRDKFNIKAKVASIEYDPNRTSYIALLNYQDGEKRYIIAPQGLKVGDELISGEKVDVETGNTMPLKNIPIGTSVHNVELRPREGGQMIRSAGAYAVISSKERGLAALKLPSGEIRSFNENSLATIGSISKPEWKEIVFGKAGRKRHLGIRPKVRGVAMSPRDHPYGGGEGRSGLGMSKPKTRWGKSAVGKTRKKKKVSDKFILQRRK</sequence>
<dbReference type="SMART" id="SM01382">
    <property type="entry name" value="Ribosomal_L2_C"/>
    <property type="match status" value="1"/>
</dbReference>
<dbReference type="GO" id="GO:0002181">
    <property type="term" value="P:cytoplasmic translation"/>
    <property type="evidence" value="ECO:0007669"/>
    <property type="project" value="TreeGrafter"/>
</dbReference>
<comment type="subunit">
    <text evidence="5">Part of the 50S ribosomal subunit. Forms a bridge to the 30S subunit in the 70S ribosome.</text>
</comment>
<protein>
    <recommendedName>
        <fullName evidence="4 5">Large ribosomal subunit protein uL2</fullName>
    </recommendedName>
</protein>
<dbReference type="NCBIfam" id="TIGR01171">
    <property type="entry name" value="rplB_bact"/>
    <property type="match status" value="1"/>
</dbReference>
<dbReference type="SUPFAM" id="SSF50249">
    <property type="entry name" value="Nucleic acid-binding proteins"/>
    <property type="match status" value="1"/>
</dbReference>
<name>A0A1G1W7Y3_9BACT</name>
<dbReference type="InterPro" id="IPR022669">
    <property type="entry name" value="Ribosomal_uL2_C"/>
</dbReference>
<evidence type="ECO:0000256" key="1">
    <source>
        <dbReference type="ARBA" id="ARBA00005636"/>
    </source>
</evidence>
<dbReference type="InterPro" id="IPR014726">
    <property type="entry name" value="Ribosomal_uL2_dom3"/>
</dbReference>
<feature type="domain" description="Large ribosomal subunit protein uL2 C-terminal" evidence="7">
    <location>
        <begin position="120"/>
        <end position="249"/>
    </location>
</feature>
<evidence type="ECO:0000256" key="5">
    <source>
        <dbReference type="HAMAP-Rule" id="MF_01320"/>
    </source>
</evidence>
<dbReference type="InterPro" id="IPR005880">
    <property type="entry name" value="Ribosomal_uL2_bac/org-type"/>
</dbReference>
<keyword evidence="5" id="KW-0694">RNA-binding</keyword>
<comment type="similarity">
    <text evidence="1 5">Belongs to the universal ribosomal protein uL2 family.</text>
</comment>
<dbReference type="GO" id="GO:0015934">
    <property type="term" value="C:large ribosomal subunit"/>
    <property type="evidence" value="ECO:0007669"/>
    <property type="project" value="InterPro"/>
</dbReference>
<dbReference type="HAMAP" id="MF_01320_B">
    <property type="entry name" value="Ribosomal_uL2_B"/>
    <property type="match status" value="1"/>
</dbReference>
<keyword evidence="2 5" id="KW-0689">Ribosomal protein</keyword>
<dbReference type="Gene3D" id="4.10.950.10">
    <property type="entry name" value="Ribosomal protein L2, domain 3"/>
    <property type="match status" value="1"/>
</dbReference>
<dbReference type="AlphaFoldDB" id="A0A1G1W7Y3"/>
<evidence type="ECO:0000259" key="8">
    <source>
        <dbReference type="SMART" id="SM01383"/>
    </source>
</evidence>
<dbReference type="Proteomes" id="UP000177103">
    <property type="component" value="Unassembled WGS sequence"/>
</dbReference>
<comment type="function">
    <text evidence="5">One of the primary rRNA binding proteins. Required for association of the 30S and 50S subunits to form the 70S ribosome, for tRNA binding and peptide bond formation. It has been suggested to have peptidyltransferase activity; this is somewhat controversial. Makes several contacts with the 16S rRNA in the 70S ribosome.</text>
</comment>
<dbReference type="PANTHER" id="PTHR13691">
    <property type="entry name" value="RIBOSOMAL PROTEIN L2"/>
    <property type="match status" value="1"/>
</dbReference>
<dbReference type="InterPro" id="IPR014722">
    <property type="entry name" value="Rib_uL2_dom2"/>
</dbReference>
<dbReference type="GO" id="GO:0019843">
    <property type="term" value="F:rRNA binding"/>
    <property type="evidence" value="ECO:0007669"/>
    <property type="project" value="UniProtKB-UniRule"/>
</dbReference>
<evidence type="ECO:0000313" key="9">
    <source>
        <dbReference type="EMBL" id="OGY23782.1"/>
    </source>
</evidence>
<dbReference type="FunFam" id="2.30.30.30:FF:000001">
    <property type="entry name" value="50S ribosomal protein L2"/>
    <property type="match status" value="1"/>
</dbReference>
<feature type="compositionally biased region" description="Basic residues" evidence="6">
    <location>
        <begin position="253"/>
        <end position="270"/>
    </location>
</feature>
<evidence type="ECO:0000256" key="4">
    <source>
        <dbReference type="ARBA" id="ARBA00035242"/>
    </source>
</evidence>
<dbReference type="Pfam" id="PF03947">
    <property type="entry name" value="Ribosomal_L2_C"/>
    <property type="match status" value="1"/>
</dbReference>
<dbReference type="FunFam" id="4.10.950.10:FF:000001">
    <property type="entry name" value="50S ribosomal protein L2"/>
    <property type="match status" value="1"/>
</dbReference>
<dbReference type="GO" id="GO:0016740">
    <property type="term" value="F:transferase activity"/>
    <property type="evidence" value="ECO:0007669"/>
    <property type="project" value="InterPro"/>
</dbReference>
<dbReference type="EMBL" id="MHCQ01000039">
    <property type="protein sequence ID" value="OGY23782.1"/>
    <property type="molecule type" value="Genomic_DNA"/>
</dbReference>
<dbReference type="Pfam" id="PF00181">
    <property type="entry name" value="Ribosomal_L2_N"/>
    <property type="match status" value="1"/>
</dbReference>
<evidence type="ECO:0000259" key="7">
    <source>
        <dbReference type="SMART" id="SM01382"/>
    </source>
</evidence>
<feature type="region of interest" description="Disordered" evidence="6">
    <location>
        <begin position="219"/>
        <end position="270"/>
    </location>
</feature>
<evidence type="ECO:0000256" key="3">
    <source>
        <dbReference type="ARBA" id="ARBA00023274"/>
    </source>
</evidence>
<gene>
    <name evidence="5" type="primary">rplB</name>
    <name evidence="9" type="ORF">A2Y57_04650</name>
</gene>
<dbReference type="PIRSF" id="PIRSF002158">
    <property type="entry name" value="Ribosomal_L2"/>
    <property type="match status" value="1"/>
</dbReference>
<proteinExistence type="inferred from homology"/>
<dbReference type="Gene3D" id="2.30.30.30">
    <property type="match status" value="1"/>
</dbReference>
<keyword evidence="5" id="KW-0699">rRNA-binding</keyword>
<evidence type="ECO:0000313" key="10">
    <source>
        <dbReference type="Proteomes" id="UP000177103"/>
    </source>
</evidence>
<dbReference type="InterPro" id="IPR008991">
    <property type="entry name" value="Translation_prot_SH3-like_sf"/>
</dbReference>
<dbReference type="InterPro" id="IPR012340">
    <property type="entry name" value="NA-bd_OB-fold"/>
</dbReference>